<feature type="transmembrane region" description="Helical" evidence="1">
    <location>
        <begin position="228"/>
        <end position="249"/>
    </location>
</feature>
<gene>
    <name evidence="2" type="ORF">ERJ70_17740</name>
</gene>
<dbReference type="Proteomes" id="UP000665043">
    <property type="component" value="Chromosome"/>
</dbReference>
<keyword evidence="1" id="KW-0812">Transmembrane</keyword>
<keyword evidence="1" id="KW-1133">Transmembrane helix</keyword>
<feature type="transmembrane region" description="Helical" evidence="1">
    <location>
        <begin position="261"/>
        <end position="282"/>
    </location>
</feature>
<proteinExistence type="predicted"/>
<feature type="transmembrane region" description="Helical" evidence="1">
    <location>
        <begin position="53"/>
        <end position="74"/>
    </location>
</feature>
<feature type="transmembrane region" description="Helical" evidence="1">
    <location>
        <begin position="161"/>
        <end position="182"/>
    </location>
</feature>
<feature type="transmembrane region" description="Helical" evidence="1">
    <location>
        <begin position="124"/>
        <end position="149"/>
    </location>
</feature>
<evidence type="ECO:0000256" key="1">
    <source>
        <dbReference type="SAM" id="Phobius"/>
    </source>
</evidence>
<reference evidence="2 3" key="1">
    <citation type="submission" date="2019-12" db="EMBL/GenBank/DDBJ databases">
        <title>The whole genome sequencing of a strain isolated from a Mars analog, Dalangtan Playa.</title>
        <authorList>
            <person name="Huang T."/>
        </authorList>
    </citation>
    <scope>NUCLEOTIDE SEQUENCE [LARGE SCALE GENOMIC DNA]</scope>
    <source>
        <strain evidence="2 3">DP4-553-S</strain>
    </source>
</reference>
<dbReference type="RefSeq" id="WP_209366090.1">
    <property type="nucleotide sequence ID" value="NZ_CP046956.1"/>
</dbReference>
<evidence type="ECO:0000313" key="2">
    <source>
        <dbReference type="EMBL" id="QTN00967.1"/>
    </source>
</evidence>
<dbReference type="EMBL" id="CP046956">
    <property type="protein sequence ID" value="QTN00967.1"/>
    <property type="molecule type" value="Genomic_DNA"/>
</dbReference>
<keyword evidence="1" id="KW-0472">Membrane</keyword>
<keyword evidence="3" id="KW-1185">Reference proteome</keyword>
<sequence length="300" mass="33140">MVKTAQGNHLFYRSWLVRERLLLFTGGIGLLLGGVCLFIVLFKGAAIPPEGDLFKAVSFNVAIGVFLITTAILLPLVKMPDSKQRLFRWGLFICSLYSYGAETIQHIRGINPRFSVAGNLIDQVAGGVFGLVSLCIVGIYIMLAFYIFQPVMLKQNPICTLGLRYGILSTLISFAAGVWMIVLQGRFVGMDGNIILFHGLGFHGLQVMPILAWAFVQSYSDKRKQRKLIHLTGGVWNLSLGMIGIQTALGKTLLQLTITSTAFYLLTIAFFTIFLSTAFQFFKNPKRIASIASEDKDLAN</sequence>
<feature type="transmembrane region" description="Helical" evidence="1">
    <location>
        <begin position="86"/>
        <end position="104"/>
    </location>
</feature>
<evidence type="ECO:0000313" key="3">
    <source>
        <dbReference type="Proteomes" id="UP000665043"/>
    </source>
</evidence>
<name>A0ABX7VWC9_9BACI</name>
<accession>A0ABX7VWC9</accession>
<protein>
    <submittedName>
        <fullName evidence="2">Uncharacterized protein</fullName>
    </submittedName>
</protein>
<feature type="transmembrane region" description="Helical" evidence="1">
    <location>
        <begin position="194"/>
        <end position="216"/>
    </location>
</feature>
<feature type="transmembrane region" description="Helical" evidence="1">
    <location>
        <begin position="21"/>
        <end position="41"/>
    </location>
</feature>
<organism evidence="2 3">
    <name type="scientific">Sediminibacillus dalangtanensis</name>
    <dbReference type="NCBI Taxonomy" id="2729421"/>
    <lineage>
        <taxon>Bacteria</taxon>
        <taxon>Bacillati</taxon>
        <taxon>Bacillota</taxon>
        <taxon>Bacilli</taxon>
        <taxon>Bacillales</taxon>
        <taxon>Bacillaceae</taxon>
        <taxon>Sediminibacillus</taxon>
    </lineage>
</organism>